<organism evidence="1 2">
    <name type="scientific">Engystomops pustulosus</name>
    <name type="common">Tungara frog</name>
    <name type="synonym">Physalaemus pustulosus</name>
    <dbReference type="NCBI Taxonomy" id="76066"/>
    <lineage>
        <taxon>Eukaryota</taxon>
        <taxon>Metazoa</taxon>
        <taxon>Chordata</taxon>
        <taxon>Craniata</taxon>
        <taxon>Vertebrata</taxon>
        <taxon>Euteleostomi</taxon>
        <taxon>Amphibia</taxon>
        <taxon>Batrachia</taxon>
        <taxon>Anura</taxon>
        <taxon>Neobatrachia</taxon>
        <taxon>Hyloidea</taxon>
        <taxon>Leptodactylidae</taxon>
        <taxon>Leiuperinae</taxon>
        <taxon>Engystomops</taxon>
    </lineage>
</organism>
<reference evidence="1" key="1">
    <citation type="thesis" date="2020" institute="ProQuest LLC" country="789 East Eisenhower Parkway, Ann Arbor, MI, USA">
        <title>Comparative Genomics and Chromosome Evolution.</title>
        <authorList>
            <person name="Mudd A.B."/>
        </authorList>
    </citation>
    <scope>NUCLEOTIDE SEQUENCE</scope>
    <source>
        <strain evidence="1">237g6f4</strain>
        <tissue evidence="1">Blood</tissue>
    </source>
</reference>
<keyword evidence="2" id="KW-1185">Reference proteome</keyword>
<dbReference type="AlphaFoldDB" id="A0AAV7ABC5"/>
<comment type="caution">
    <text evidence="1">The sequence shown here is derived from an EMBL/GenBank/DDBJ whole genome shotgun (WGS) entry which is preliminary data.</text>
</comment>
<dbReference type="EMBL" id="WNYA01000008">
    <property type="protein sequence ID" value="KAG8558656.1"/>
    <property type="molecule type" value="Genomic_DNA"/>
</dbReference>
<dbReference type="Proteomes" id="UP000824782">
    <property type="component" value="Unassembled WGS sequence"/>
</dbReference>
<evidence type="ECO:0000313" key="1">
    <source>
        <dbReference type="EMBL" id="KAG8558656.1"/>
    </source>
</evidence>
<proteinExistence type="predicted"/>
<sequence length="96" mass="10371">MYFCVALKPPDQSMAIHPHLCANYPCPYICQGFTQLPPGTLHLHLEICALTICPACGDLGSKLQPTPPPDARPCIIDSTPSARLEVCILPVDLEST</sequence>
<accession>A0AAV7ABC5</accession>
<gene>
    <name evidence="1" type="ORF">GDO81_017090</name>
</gene>
<protein>
    <submittedName>
        <fullName evidence="1">Uncharacterized protein</fullName>
    </submittedName>
</protein>
<name>A0AAV7ABC5_ENGPU</name>
<evidence type="ECO:0000313" key="2">
    <source>
        <dbReference type="Proteomes" id="UP000824782"/>
    </source>
</evidence>